<keyword evidence="2" id="KW-0812">Transmembrane</keyword>
<evidence type="ECO:0000256" key="1">
    <source>
        <dbReference type="SAM" id="MobiDB-lite"/>
    </source>
</evidence>
<dbReference type="STRING" id="1841610.A6X21_17905"/>
<evidence type="ECO:0000313" key="3">
    <source>
        <dbReference type="EMBL" id="ODA33922.1"/>
    </source>
</evidence>
<keyword evidence="4" id="KW-1185">Reference proteome</keyword>
<accession>A0A1C3EL14</accession>
<evidence type="ECO:0000313" key="4">
    <source>
        <dbReference type="Proteomes" id="UP000094828"/>
    </source>
</evidence>
<gene>
    <name evidence="3" type="ORF">A6X21_17905</name>
</gene>
<dbReference type="RefSeq" id="WP_068846741.1">
    <property type="nucleotide sequence ID" value="NZ_LYDR01000046.1"/>
</dbReference>
<evidence type="ECO:0008006" key="5">
    <source>
        <dbReference type="Google" id="ProtNLM"/>
    </source>
</evidence>
<feature type="region of interest" description="Disordered" evidence="1">
    <location>
        <begin position="121"/>
        <end position="154"/>
    </location>
</feature>
<name>A0A1C3EL14_9PLAN</name>
<feature type="region of interest" description="Disordered" evidence="1">
    <location>
        <begin position="246"/>
        <end position="268"/>
    </location>
</feature>
<evidence type="ECO:0000256" key="2">
    <source>
        <dbReference type="SAM" id="Phobius"/>
    </source>
</evidence>
<proteinExistence type="predicted"/>
<keyword evidence="2" id="KW-0472">Membrane</keyword>
<dbReference type="OrthoDB" id="211198at2"/>
<dbReference type="AlphaFoldDB" id="A0A1C3EL14"/>
<sequence length="292" mass="32366">MTEIDFLPAGYHRDREKRLRRRWHRVVSIVFAGLVIAGTVGQWSRVSRDRTRLLHLQSSVATARAGVPAAAPLQAELDRLIEHERVIKVLEQDHSLASILDEVNGLRPPGVSLSEIHWQNPVSTAGTGGRGTSSNLGQPGRSSATTQNSQRPESLFAPGELLNRTLAELARRQPTLQLIGLAPDHLAMANYLNALEASNSFVEVRLELSHVQELNDLELQQFQILLKLRPLGQLVAETKDLSFDKHPAPAAKPVERIAPAPRPDFTNEHEIARDILPHQTAEQSKLNQSTKN</sequence>
<keyword evidence="2" id="KW-1133">Transmembrane helix</keyword>
<protein>
    <recommendedName>
        <fullName evidence="5">Fimbrial assembly protein</fullName>
    </recommendedName>
</protein>
<dbReference type="Proteomes" id="UP000094828">
    <property type="component" value="Unassembled WGS sequence"/>
</dbReference>
<feature type="compositionally biased region" description="Polar residues" evidence="1">
    <location>
        <begin position="135"/>
        <end position="152"/>
    </location>
</feature>
<comment type="caution">
    <text evidence="3">The sequence shown here is derived from an EMBL/GenBank/DDBJ whole genome shotgun (WGS) entry which is preliminary data.</text>
</comment>
<feature type="transmembrane region" description="Helical" evidence="2">
    <location>
        <begin position="23"/>
        <end position="43"/>
    </location>
</feature>
<dbReference type="EMBL" id="LYDR01000046">
    <property type="protein sequence ID" value="ODA33922.1"/>
    <property type="molecule type" value="Genomic_DNA"/>
</dbReference>
<reference evidence="3 4" key="1">
    <citation type="submission" date="2016-05" db="EMBL/GenBank/DDBJ databases">
        <title>Genomic and physiological characterization of Planctopirus sp. isolated from fresh water lake.</title>
        <authorList>
            <person name="Subhash Y."/>
            <person name="Ramana C."/>
        </authorList>
    </citation>
    <scope>NUCLEOTIDE SEQUENCE [LARGE SCALE GENOMIC DNA]</scope>
    <source>
        <strain evidence="3 4">JC280</strain>
    </source>
</reference>
<organism evidence="3 4">
    <name type="scientific">Planctopirus hydrillae</name>
    <dbReference type="NCBI Taxonomy" id="1841610"/>
    <lineage>
        <taxon>Bacteria</taxon>
        <taxon>Pseudomonadati</taxon>
        <taxon>Planctomycetota</taxon>
        <taxon>Planctomycetia</taxon>
        <taxon>Planctomycetales</taxon>
        <taxon>Planctomycetaceae</taxon>
        <taxon>Planctopirus</taxon>
    </lineage>
</organism>